<dbReference type="RefSeq" id="WP_125082572.1">
    <property type="nucleotide sequence ID" value="NZ_CP034248.1"/>
</dbReference>
<accession>A0A3S8RTQ9</accession>
<reference evidence="1 2" key="1">
    <citation type="submission" date="2018-11" db="EMBL/GenBank/DDBJ databases">
        <title>Genome sequencing of Paenibacillus lentus DSM25539(T).</title>
        <authorList>
            <person name="Kook J.-K."/>
            <person name="Park S.-N."/>
            <person name="Lim Y.K."/>
        </authorList>
    </citation>
    <scope>NUCLEOTIDE SEQUENCE [LARGE SCALE GENOMIC DNA]</scope>
    <source>
        <strain evidence="1 2">DSM 25539</strain>
    </source>
</reference>
<dbReference type="EMBL" id="CP034248">
    <property type="protein sequence ID" value="AZK46515.1"/>
    <property type="molecule type" value="Genomic_DNA"/>
</dbReference>
<keyword evidence="2" id="KW-1185">Reference proteome</keyword>
<dbReference type="AlphaFoldDB" id="A0A3S8RTQ9"/>
<evidence type="ECO:0000313" key="2">
    <source>
        <dbReference type="Proteomes" id="UP000273145"/>
    </source>
</evidence>
<name>A0A3S8RTQ9_9BACL</name>
<dbReference type="Pfam" id="PF11337">
    <property type="entry name" value="DUF3139"/>
    <property type="match status" value="1"/>
</dbReference>
<gene>
    <name evidence="1" type="ORF">EIM92_10395</name>
</gene>
<dbReference type="KEGG" id="plen:EIM92_10395"/>
<dbReference type="Proteomes" id="UP000273145">
    <property type="component" value="Chromosome"/>
</dbReference>
<sequence length="105" mass="12099">MRKKILIFGLIFVFLVIGGIFASLQIKYKSLEKSLKNYLISEQGYSESDILSVKAKLSKMPQFPVYVRFADDPDTVYIFTDRGASDWTQVDPSTPQRLRKEVNMK</sequence>
<dbReference type="OrthoDB" id="2678071at2"/>
<dbReference type="InterPro" id="IPR021486">
    <property type="entry name" value="DUF3139"/>
</dbReference>
<evidence type="ECO:0000313" key="1">
    <source>
        <dbReference type="EMBL" id="AZK46515.1"/>
    </source>
</evidence>
<organism evidence="1 2">
    <name type="scientific">Paenibacillus lentus</name>
    <dbReference type="NCBI Taxonomy" id="1338368"/>
    <lineage>
        <taxon>Bacteria</taxon>
        <taxon>Bacillati</taxon>
        <taxon>Bacillota</taxon>
        <taxon>Bacilli</taxon>
        <taxon>Bacillales</taxon>
        <taxon>Paenibacillaceae</taxon>
        <taxon>Paenibacillus</taxon>
    </lineage>
</organism>
<proteinExistence type="predicted"/>
<protein>
    <submittedName>
        <fullName evidence="1">DUF3139 domain-containing protein</fullName>
    </submittedName>
</protein>